<reference evidence="1 2" key="1">
    <citation type="submission" date="2017-10" db="EMBL/GenBank/DDBJ databases">
        <title>Draft genome of two endophytic bacteria isolated from 'guarana' Paullinia cupana (Mart.) Ducke.</title>
        <authorList>
            <person name="Siqueira K.A."/>
            <person name="Liotti R.G."/>
            <person name="Mendes T.A."/>
            <person name="Soares M.A."/>
        </authorList>
    </citation>
    <scope>NUCLEOTIDE SEQUENCE [LARGE SCALE GENOMIC DNA]</scope>
    <source>
        <strain evidence="1 2">342</strain>
    </source>
</reference>
<gene>
    <name evidence="1" type="ORF">CQW29_22840</name>
</gene>
<dbReference type="AlphaFoldDB" id="A0A2S9I5N0"/>
<evidence type="ECO:0000313" key="1">
    <source>
        <dbReference type="EMBL" id="PRD13113.1"/>
    </source>
</evidence>
<dbReference type="EMBL" id="PDET01000022">
    <property type="protein sequence ID" value="PRD13113.1"/>
    <property type="molecule type" value="Genomic_DNA"/>
</dbReference>
<name>A0A2S9I5N0_9GAMM</name>
<comment type="caution">
    <text evidence="1">The sequence shown here is derived from an EMBL/GenBank/DDBJ whole genome shotgun (WGS) entry which is preliminary data.</text>
</comment>
<sequence length="60" mass="7681">MDDERFVDTDQQYHDRRGVVVRVTRYDRQERRIIFMRPDYPHPCCVPKWYFEKYFRMFEG</sequence>
<protein>
    <submittedName>
        <fullName evidence="1">DUF4222 domain-containing protein</fullName>
    </submittedName>
</protein>
<proteinExistence type="predicted"/>
<accession>A0A2S9I5N0</accession>
<dbReference type="InterPro" id="IPR025317">
    <property type="entry name" value="DUF4222"/>
</dbReference>
<dbReference type="Proteomes" id="UP000239181">
    <property type="component" value="Unassembled WGS sequence"/>
</dbReference>
<keyword evidence="2" id="KW-1185">Reference proteome</keyword>
<evidence type="ECO:0000313" key="2">
    <source>
        <dbReference type="Proteomes" id="UP000239181"/>
    </source>
</evidence>
<dbReference type="OrthoDB" id="6419134at2"/>
<organism evidence="1 2">
    <name type="scientific">Pantoea coffeiphila</name>
    <dbReference type="NCBI Taxonomy" id="1465635"/>
    <lineage>
        <taxon>Bacteria</taxon>
        <taxon>Pseudomonadati</taxon>
        <taxon>Pseudomonadota</taxon>
        <taxon>Gammaproteobacteria</taxon>
        <taxon>Enterobacterales</taxon>
        <taxon>Erwiniaceae</taxon>
        <taxon>Pantoea</taxon>
    </lineage>
</organism>
<dbReference type="Pfam" id="PF13973">
    <property type="entry name" value="DUF4222"/>
    <property type="match status" value="1"/>
</dbReference>